<evidence type="ECO:0000256" key="6">
    <source>
        <dbReference type="SAM" id="Phobius"/>
    </source>
</evidence>
<feature type="transmembrane region" description="Helical" evidence="6">
    <location>
        <begin position="369"/>
        <end position="387"/>
    </location>
</feature>
<feature type="domain" description="EamA" evidence="7">
    <location>
        <begin position="252"/>
        <end position="383"/>
    </location>
</feature>
<sequence>MDNGSDLDEDGLDDHETLVHKAQPANAFRLAHQPRASVTGLLSGEHLDDAERRRRISVYEDVDEGVVERIKAGWVRRTGAAQGLVRRNEGLLLIATAQLGFALINMCVKLLERDVQVPVWELILIRMAMTWVGCYTYLRWSGDPHPFAGPPGVRLLLALRGFVGFFGLYTNYAALQYLAMSDTSALFYLSPILVGILGFLLLREPYSRTEALVGLASLSGTVFIAKPTFLFASSGVTEDIPGHKVTAEQRALGITLVLAGCFTSSLVAIIIRFIGTRASPLHSISYFCIYSVIVSALYPLIFDAPPVFRLSPRFFGLLLPIGVLGFVAQALTTRGLVLEKAGRGSLASYTGLLFTLVIERVAFHKTPDAWSLLGALIIVGGAVRVALEPKKGAGAAPVVEGTELARAQVAGREGYDRLATAEEGRERKTATERGEASL</sequence>
<keyword evidence="4 6" id="KW-0472">Membrane</keyword>
<evidence type="ECO:0000313" key="9">
    <source>
        <dbReference type="Proteomes" id="UP000311382"/>
    </source>
</evidence>
<evidence type="ECO:0000256" key="3">
    <source>
        <dbReference type="ARBA" id="ARBA00022989"/>
    </source>
</evidence>
<protein>
    <submittedName>
        <fullName evidence="8">Drug/metabolite transporter superfamily</fullName>
    </submittedName>
</protein>
<evidence type="ECO:0000256" key="1">
    <source>
        <dbReference type="ARBA" id="ARBA00004141"/>
    </source>
</evidence>
<reference evidence="8 9" key="1">
    <citation type="submission" date="2019-03" db="EMBL/GenBank/DDBJ databases">
        <title>Rhodosporidium diobovatum UCD-FST 08-225 genome sequencing, assembly, and annotation.</title>
        <authorList>
            <person name="Fakankun I.U."/>
            <person name="Fristensky B."/>
            <person name="Levin D.B."/>
        </authorList>
    </citation>
    <scope>NUCLEOTIDE SEQUENCE [LARGE SCALE GENOMIC DNA]</scope>
    <source>
        <strain evidence="8 9">UCD-FST 08-225</strain>
    </source>
</reference>
<feature type="transmembrane region" description="Helical" evidence="6">
    <location>
        <begin position="344"/>
        <end position="363"/>
    </location>
</feature>
<dbReference type="GO" id="GO:0016020">
    <property type="term" value="C:membrane"/>
    <property type="evidence" value="ECO:0007669"/>
    <property type="project" value="UniProtKB-SubCell"/>
</dbReference>
<comment type="subcellular location">
    <subcellularLocation>
        <location evidence="1">Membrane</location>
        <topology evidence="1">Multi-pass membrane protein</topology>
    </subcellularLocation>
</comment>
<keyword evidence="9" id="KW-1185">Reference proteome</keyword>
<dbReference type="STRING" id="5288.A0A5C5FXT4"/>
<feature type="transmembrane region" description="Helical" evidence="6">
    <location>
        <begin position="185"/>
        <end position="202"/>
    </location>
</feature>
<feature type="transmembrane region" description="Helical" evidence="6">
    <location>
        <begin position="211"/>
        <end position="231"/>
    </location>
</feature>
<dbReference type="EMBL" id="SOZI01000039">
    <property type="protein sequence ID" value="TNY21660.1"/>
    <property type="molecule type" value="Genomic_DNA"/>
</dbReference>
<feature type="transmembrane region" description="Helical" evidence="6">
    <location>
        <begin position="117"/>
        <end position="138"/>
    </location>
</feature>
<feature type="transmembrane region" description="Helical" evidence="6">
    <location>
        <begin position="159"/>
        <end position="179"/>
    </location>
</feature>
<keyword evidence="2 6" id="KW-0812">Transmembrane</keyword>
<proteinExistence type="predicted"/>
<feature type="region of interest" description="Disordered" evidence="5">
    <location>
        <begin position="418"/>
        <end position="438"/>
    </location>
</feature>
<accession>A0A5C5FXT4</accession>
<evidence type="ECO:0000256" key="2">
    <source>
        <dbReference type="ARBA" id="ARBA00022692"/>
    </source>
</evidence>
<dbReference type="AlphaFoldDB" id="A0A5C5FXT4"/>
<evidence type="ECO:0000259" key="7">
    <source>
        <dbReference type="Pfam" id="PF00892"/>
    </source>
</evidence>
<organism evidence="8 9">
    <name type="scientific">Rhodotorula diobovata</name>
    <dbReference type="NCBI Taxonomy" id="5288"/>
    <lineage>
        <taxon>Eukaryota</taxon>
        <taxon>Fungi</taxon>
        <taxon>Dikarya</taxon>
        <taxon>Basidiomycota</taxon>
        <taxon>Pucciniomycotina</taxon>
        <taxon>Microbotryomycetes</taxon>
        <taxon>Sporidiobolales</taxon>
        <taxon>Sporidiobolaceae</taxon>
        <taxon>Rhodotorula</taxon>
    </lineage>
</organism>
<evidence type="ECO:0000256" key="5">
    <source>
        <dbReference type="SAM" id="MobiDB-lite"/>
    </source>
</evidence>
<dbReference type="OrthoDB" id="306876at2759"/>
<gene>
    <name evidence="8" type="ORF">DMC30DRAFT_415831</name>
</gene>
<keyword evidence="3 6" id="KW-1133">Transmembrane helix</keyword>
<dbReference type="InterPro" id="IPR037185">
    <property type="entry name" value="EmrE-like"/>
</dbReference>
<comment type="caution">
    <text evidence="8">The sequence shown here is derived from an EMBL/GenBank/DDBJ whole genome shotgun (WGS) entry which is preliminary data.</text>
</comment>
<feature type="transmembrane region" description="Helical" evidence="6">
    <location>
        <begin position="283"/>
        <end position="302"/>
    </location>
</feature>
<dbReference type="PANTHER" id="PTHR22911">
    <property type="entry name" value="ACYL-MALONYL CONDENSING ENZYME-RELATED"/>
    <property type="match status" value="1"/>
</dbReference>
<dbReference type="PANTHER" id="PTHR22911:SF6">
    <property type="entry name" value="SOLUTE CARRIER FAMILY 35 MEMBER G1"/>
    <property type="match status" value="1"/>
</dbReference>
<evidence type="ECO:0000313" key="8">
    <source>
        <dbReference type="EMBL" id="TNY21660.1"/>
    </source>
</evidence>
<feature type="domain" description="EamA" evidence="7">
    <location>
        <begin position="90"/>
        <end position="224"/>
    </location>
</feature>
<dbReference type="Pfam" id="PF00892">
    <property type="entry name" value="EamA"/>
    <property type="match status" value="2"/>
</dbReference>
<feature type="transmembrane region" description="Helical" evidence="6">
    <location>
        <begin position="314"/>
        <end position="332"/>
    </location>
</feature>
<feature type="transmembrane region" description="Helical" evidence="6">
    <location>
        <begin position="91"/>
        <end position="111"/>
    </location>
</feature>
<dbReference type="InterPro" id="IPR000620">
    <property type="entry name" value="EamA_dom"/>
</dbReference>
<dbReference type="Proteomes" id="UP000311382">
    <property type="component" value="Unassembled WGS sequence"/>
</dbReference>
<feature type="transmembrane region" description="Helical" evidence="6">
    <location>
        <begin position="251"/>
        <end position="271"/>
    </location>
</feature>
<name>A0A5C5FXT4_9BASI</name>
<evidence type="ECO:0000256" key="4">
    <source>
        <dbReference type="ARBA" id="ARBA00023136"/>
    </source>
</evidence>
<dbReference type="SUPFAM" id="SSF103481">
    <property type="entry name" value="Multidrug resistance efflux transporter EmrE"/>
    <property type="match status" value="2"/>
</dbReference>